<gene>
    <name evidence="1" type="ORF">PM738_14200</name>
</gene>
<sequence length="132" mass="15189">MISSPRILRPFTATLIHKIDDESFITVELKYVAFDESYGIKQSNKGISDADNVLLTIDLSDCGGMKYVDEIYFKREKNTFTISNEDYFVIGNVTESDFDTLRETMNVYSINKFSFSRTLNSKEVQFIEVYAS</sequence>
<comment type="caution">
    <text evidence="1">The sequence shown here is derived from an EMBL/GenBank/DDBJ whole genome shotgun (WGS) entry which is preliminary data.</text>
</comment>
<name>A0AB35ILH1_9FIRM</name>
<proteinExistence type="predicted"/>
<dbReference type="AlphaFoldDB" id="A0AB35ILH1"/>
<evidence type="ECO:0000313" key="1">
    <source>
        <dbReference type="EMBL" id="MDB7084957.1"/>
    </source>
</evidence>
<dbReference type="EMBL" id="JAQLKE010000027">
    <property type="protein sequence ID" value="MDB7084957.1"/>
    <property type="molecule type" value="Genomic_DNA"/>
</dbReference>
<dbReference type="RefSeq" id="WP_118143931.1">
    <property type="nucleotide sequence ID" value="NZ_CAXMZC010000001.1"/>
</dbReference>
<organism evidence="1 2">
    <name type="scientific">Thomasclavelia ramosa</name>
    <dbReference type="NCBI Taxonomy" id="1547"/>
    <lineage>
        <taxon>Bacteria</taxon>
        <taxon>Bacillati</taxon>
        <taxon>Bacillota</taxon>
        <taxon>Erysipelotrichia</taxon>
        <taxon>Erysipelotrichales</taxon>
        <taxon>Coprobacillaceae</taxon>
        <taxon>Thomasclavelia</taxon>
    </lineage>
</organism>
<dbReference type="Proteomes" id="UP001211987">
    <property type="component" value="Unassembled WGS sequence"/>
</dbReference>
<reference evidence="1" key="1">
    <citation type="submission" date="2023-01" db="EMBL/GenBank/DDBJ databases">
        <title>Human gut microbiome strain richness.</title>
        <authorList>
            <person name="Chen-Liaw A."/>
        </authorList>
    </citation>
    <scope>NUCLEOTIDE SEQUENCE</scope>
    <source>
        <strain evidence="1">1001217st2_G6_1001217B_191108</strain>
    </source>
</reference>
<accession>A0AB35ILH1</accession>
<evidence type="ECO:0000313" key="2">
    <source>
        <dbReference type="Proteomes" id="UP001211987"/>
    </source>
</evidence>
<protein>
    <submittedName>
        <fullName evidence="1">Uncharacterized protein</fullName>
    </submittedName>
</protein>